<feature type="compositionally biased region" description="Basic and acidic residues" evidence="3">
    <location>
        <begin position="592"/>
        <end position="607"/>
    </location>
</feature>
<dbReference type="GO" id="GO:0005886">
    <property type="term" value="C:plasma membrane"/>
    <property type="evidence" value="ECO:0007669"/>
    <property type="project" value="TreeGrafter"/>
</dbReference>
<organism evidence="6 7">
    <name type="scientific">Hydnum rufescens UP504</name>
    <dbReference type="NCBI Taxonomy" id="1448309"/>
    <lineage>
        <taxon>Eukaryota</taxon>
        <taxon>Fungi</taxon>
        <taxon>Dikarya</taxon>
        <taxon>Basidiomycota</taxon>
        <taxon>Agaricomycotina</taxon>
        <taxon>Agaricomycetes</taxon>
        <taxon>Cantharellales</taxon>
        <taxon>Hydnaceae</taxon>
        <taxon>Hydnum</taxon>
    </lineage>
</organism>
<feature type="compositionally biased region" description="Acidic residues" evidence="3">
    <location>
        <begin position="666"/>
        <end position="676"/>
    </location>
</feature>
<feature type="compositionally biased region" description="Polar residues" evidence="3">
    <location>
        <begin position="367"/>
        <end position="387"/>
    </location>
</feature>
<feature type="compositionally biased region" description="Low complexity" evidence="3">
    <location>
        <begin position="441"/>
        <end position="450"/>
    </location>
</feature>
<dbReference type="InterPro" id="IPR000651">
    <property type="entry name" value="Ras-like_Gua-exchang_fac_N"/>
</dbReference>
<feature type="domain" description="Ras-GEF" evidence="4">
    <location>
        <begin position="933"/>
        <end position="1241"/>
    </location>
</feature>
<dbReference type="OrthoDB" id="10254377at2759"/>
<reference evidence="6" key="1">
    <citation type="journal article" date="2020" name="Nat. Commun.">
        <title>Large-scale genome sequencing of mycorrhizal fungi provides insights into the early evolution of symbiotic traits.</title>
        <authorList>
            <person name="Miyauchi S."/>
            <person name="Kiss E."/>
            <person name="Kuo A."/>
            <person name="Drula E."/>
            <person name="Kohler A."/>
            <person name="Sanchez-Garcia M."/>
            <person name="Morin E."/>
            <person name="Andreopoulos B."/>
            <person name="Barry K.W."/>
            <person name="Bonito G."/>
            <person name="Buee M."/>
            <person name="Carver A."/>
            <person name="Chen C."/>
            <person name="Cichocki N."/>
            <person name="Clum A."/>
            <person name="Culley D."/>
            <person name="Crous P.W."/>
            <person name="Fauchery L."/>
            <person name="Girlanda M."/>
            <person name="Hayes R.D."/>
            <person name="Keri Z."/>
            <person name="LaButti K."/>
            <person name="Lipzen A."/>
            <person name="Lombard V."/>
            <person name="Magnuson J."/>
            <person name="Maillard F."/>
            <person name="Murat C."/>
            <person name="Nolan M."/>
            <person name="Ohm R.A."/>
            <person name="Pangilinan J."/>
            <person name="Pereira M.F."/>
            <person name="Perotto S."/>
            <person name="Peter M."/>
            <person name="Pfister S."/>
            <person name="Riley R."/>
            <person name="Sitrit Y."/>
            <person name="Stielow J.B."/>
            <person name="Szollosi G."/>
            <person name="Zifcakova L."/>
            <person name="Stursova M."/>
            <person name="Spatafora J.W."/>
            <person name="Tedersoo L."/>
            <person name="Vaario L.M."/>
            <person name="Yamada A."/>
            <person name="Yan M."/>
            <person name="Wang P."/>
            <person name="Xu J."/>
            <person name="Bruns T."/>
            <person name="Baldrian P."/>
            <person name="Vilgalys R."/>
            <person name="Dunand C."/>
            <person name="Henrissat B."/>
            <person name="Grigoriev I.V."/>
            <person name="Hibbett D."/>
            <person name="Nagy L.G."/>
            <person name="Martin F.M."/>
        </authorList>
    </citation>
    <scope>NUCLEOTIDE SEQUENCE</scope>
    <source>
        <strain evidence="6">UP504</strain>
    </source>
</reference>
<protein>
    <recommendedName>
        <fullName evidence="8">Ras GEF</fullName>
    </recommendedName>
</protein>
<feature type="compositionally biased region" description="Polar residues" evidence="3">
    <location>
        <begin position="871"/>
        <end position="890"/>
    </location>
</feature>
<dbReference type="SUPFAM" id="SSF48366">
    <property type="entry name" value="Ras GEF"/>
    <property type="match status" value="1"/>
</dbReference>
<dbReference type="InterPro" id="IPR023578">
    <property type="entry name" value="Ras_GEF_dom_sf"/>
</dbReference>
<dbReference type="PANTHER" id="PTHR23113">
    <property type="entry name" value="GUANINE NUCLEOTIDE EXCHANGE FACTOR"/>
    <property type="match status" value="1"/>
</dbReference>
<evidence type="ECO:0000259" key="4">
    <source>
        <dbReference type="PROSITE" id="PS50009"/>
    </source>
</evidence>
<evidence type="ECO:0000259" key="5">
    <source>
        <dbReference type="PROSITE" id="PS50212"/>
    </source>
</evidence>
<dbReference type="Gene3D" id="1.20.870.10">
    <property type="entry name" value="Son of sevenless (SoS) protein Chain: S domain 1"/>
    <property type="match status" value="1"/>
</dbReference>
<feature type="compositionally biased region" description="Low complexity" evidence="3">
    <location>
        <begin position="850"/>
        <end position="862"/>
    </location>
</feature>
<feature type="region of interest" description="Disordered" evidence="3">
    <location>
        <begin position="367"/>
        <end position="408"/>
    </location>
</feature>
<comment type="caution">
    <text evidence="6">The sequence shown here is derived from an EMBL/GenBank/DDBJ whole genome shotgun (WGS) entry which is preliminary data.</text>
</comment>
<evidence type="ECO:0000256" key="1">
    <source>
        <dbReference type="ARBA" id="ARBA00022658"/>
    </source>
</evidence>
<dbReference type="PROSITE" id="PS50009">
    <property type="entry name" value="RASGEF_CAT"/>
    <property type="match status" value="1"/>
</dbReference>
<sequence>MTRNHPPLSLPMFAKLVEIFDIFQAKIDIPSSTFLDAEFRNSHSTTAPNNDPRFVLWGVAAPPEPLDLPGQPNFRRTRAASDQSDARVPNTGHYSRPNLAVYTAASSTMSSTSSTVAVSVTPSFENLRSDASVSTSVGNQVLLAASIERWVAQLTSELNYDELLDFFLTYRTYISSLELLHLFISRFHWSLTPSAVPGSEPPEDEEDTPAVRAEIIKRVVRVRTFIALRYWLLTFFRVDFLPAPKLGLVLTTWLNVLHRSPWLDNRPDAANIVKTLKGLVRECKVNHVVDGKARLSSSQRKISLDGATPRPSTIFSTPSPMECSPLLVSLFPDPSIMEVATEDPDVDLDFSIPIPSANGNAEFTAETLNSGDQTSDNSRSPLSTGISSYPPALPRSRAGSTAKQPEPHAMLSQGDVLTTVQAALLQPLHLSIPAVVSASAAGSSATSPSSPGSPPLPMHHSKVTRAFVNTIGKFGRWKRVLNPRTSLSLPPQPSDDQEFDLELNEADGRYHVRGGLQQFFKMMDMPLVDDGATSNSDVTHGTNEPVLHPVVQASNLDYGDEAHVTVGEGEVSEPPSHANDAVSLNESVPSEHISEDHVGESLTPDRREMAPAPLYVRYSPQVKSSRHSRFSASTWRSSLSSLGNLLPRRSFAEATRPPPGPFDVGSLDDYDLSDSDDSAKNDRQRRLVRRMPQRRDFQFVRQSLESMSSTGLQSSKSESERLSSHSHDSHDGDDRAAIPLQDVQPWQLRYTRDDSDDEPGDAEAALRRLEGQVNASVQEAKSKKVDTWLKKVQERLAAQERGVDFSEEDEAAAAAARAEEDALEEGGDSDPDVAEAEVEDVTITRPPSFAADTPDVDPPAAQDESEAVSEDPSTPLTEANETSPINTGISITPVPIETLVVPPPSQLAHSPLTTGIHSPRPPINYHSFILLYRSTALAHHFTVIDQDLFLSIKFDQLVSLEWARPVNELSILDWELFLKDRQRLRVAARDHPDQNLQTISDVTAARSRFALMSAFIATEIILTNVNERHIIINKLIRVAWKLYSIGNYFSLVSIIQAIQSDTVQAGMRKNWHRVGKWESRVLNDLIPFTSQSQNYRFIRESMTAMADTRFSVPSHASTTSSGDHKPRDTKPSCIPLLNVYLNELFEYALLPNHVDPTSPYTRCTPACLHHPQVFSSLPPLPEGVELRPLINVQKQRLIAGLVKSVVAGQHLASNYHFDYDRVDLSLRQKCLRIRTLEATRLRQLASM</sequence>
<feature type="region of interest" description="Disordered" evidence="3">
    <location>
        <begin position="800"/>
        <end position="890"/>
    </location>
</feature>
<evidence type="ECO:0008006" key="8">
    <source>
        <dbReference type="Google" id="ProtNLM"/>
    </source>
</evidence>
<name>A0A9P6AIC3_9AGAM</name>
<feature type="region of interest" description="Disordered" evidence="3">
    <location>
        <begin position="651"/>
        <end position="746"/>
    </location>
</feature>
<dbReference type="InterPro" id="IPR001895">
    <property type="entry name" value="RASGEF_cat_dom"/>
</dbReference>
<evidence type="ECO:0000313" key="7">
    <source>
        <dbReference type="Proteomes" id="UP000886523"/>
    </source>
</evidence>
<dbReference type="SMART" id="SM00147">
    <property type="entry name" value="RasGEF"/>
    <property type="match status" value="1"/>
</dbReference>
<accession>A0A9P6AIC3</accession>
<dbReference type="Pfam" id="PF00618">
    <property type="entry name" value="RasGEF_N"/>
    <property type="match status" value="1"/>
</dbReference>
<evidence type="ECO:0000256" key="3">
    <source>
        <dbReference type="SAM" id="MobiDB-lite"/>
    </source>
</evidence>
<dbReference type="AlphaFoldDB" id="A0A9P6AIC3"/>
<evidence type="ECO:0000256" key="2">
    <source>
        <dbReference type="PROSITE-ProRule" id="PRU00168"/>
    </source>
</evidence>
<feature type="region of interest" description="Disordered" evidence="3">
    <location>
        <begin position="441"/>
        <end position="460"/>
    </location>
</feature>
<feature type="compositionally biased region" description="Basic and acidic residues" evidence="3">
    <location>
        <begin position="717"/>
        <end position="736"/>
    </location>
</feature>
<keyword evidence="1 2" id="KW-0344">Guanine-nucleotide releasing factor</keyword>
<dbReference type="Gene3D" id="1.10.840.10">
    <property type="entry name" value="Ras guanine-nucleotide exchange factors catalytic domain"/>
    <property type="match status" value="1"/>
</dbReference>
<evidence type="ECO:0000313" key="6">
    <source>
        <dbReference type="EMBL" id="KAF9506263.1"/>
    </source>
</evidence>
<dbReference type="EMBL" id="MU129118">
    <property type="protein sequence ID" value="KAF9506263.1"/>
    <property type="molecule type" value="Genomic_DNA"/>
</dbReference>
<dbReference type="InterPro" id="IPR036964">
    <property type="entry name" value="RASGEF_cat_dom_sf"/>
</dbReference>
<feature type="compositionally biased region" description="Acidic residues" evidence="3">
    <location>
        <begin position="821"/>
        <end position="840"/>
    </location>
</feature>
<dbReference type="Proteomes" id="UP000886523">
    <property type="component" value="Unassembled WGS sequence"/>
</dbReference>
<dbReference type="PROSITE" id="PS50212">
    <property type="entry name" value="RASGEF_NTER"/>
    <property type="match status" value="1"/>
</dbReference>
<dbReference type="GO" id="GO:0005085">
    <property type="term" value="F:guanyl-nucleotide exchange factor activity"/>
    <property type="evidence" value="ECO:0007669"/>
    <property type="project" value="UniProtKB-KW"/>
</dbReference>
<dbReference type="CDD" id="cd06224">
    <property type="entry name" value="REM"/>
    <property type="match status" value="1"/>
</dbReference>
<feature type="region of interest" description="Disordered" evidence="3">
    <location>
        <begin position="568"/>
        <end position="607"/>
    </location>
</feature>
<feature type="compositionally biased region" description="Polar residues" evidence="3">
    <location>
        <begin position="700"/>
        <end position="713"/>
    </location>
</feature>
<feature type="region of interest" description="Disordered" evidence="3">
    <location>
        <begin position="67"/>
        <end position="90"/>
    </location>
</feature>
<dbReference type="SMART" id="SM00229">
    <property type="entry name" value="RasGEFN"/>
    <property type="match status" value="1"/>
</dbReference>
<dbReference type="Pfam" id="PF00617">
    <property type="entry name" value="RasGEF"/>
    <property type="match status" value="1"/>
</dbReference>
<feature type="domain" description="N-terminal Ras-GEF" evidence="5">
    <location>
        <begin position="138"/>
        <end position="277"/>
    </location>
</feature>
<proteinExistence type="predicted"/>
<dbReference type="InterPro" id="IPR008937">
    <property type="entry name" value="Ras-like_GEF"/>
</dbReference>
<gene>
    <name evidence="6" type="ORF">BS47DRAFT_453317</name>
</gene>
<dbReference type="PANTHER" id="PTHR23113:SF363">
    <property type="entry name" value="PROTEIN SON OF SEVENLESS"/>
    <property type="match status" value="1"/>
</dbReference>
<dbReference type="GO" id="GO:0007265">
    <property type="term" value="P:Ras protein signal transduction"/>
    <property type="evidence" value="ECO:0007669"/>
    <property type="project" value="TreeGrafter"/>
</dbReference>
<keyword evidence="7" id="KW-1185">Reference proteome</keyword>